<organism evidence="4 5">
    <name type="scientific">Oceanobacillus profundus</name>
    <dbReference type="NCBI Taxonomy" id="372463"/>
    <lineage>
        <taxon>Bacteria</taxon>
        <taxon>Bacillati</taxon>
        <taxon>Bacillota</taxon>
        <taxon>Bacilli</taxon>
        <taxon>Bacillales</taxon>
        <taxon>Bacillaceae</taxon>
        <taxon>Oceanobacillus</taxon>
    </lineage>
</organism>
<name>A0A417YLJ2_9BACI</name>
<evidence type="ECO:0000313" key="5">
    <source>
        <dbReference type="Proteomes" id="UP000285456"/>
    </source>
</evidence>
<evidence type="ECO:0008006" key="6">
    <source>
        <dbReference type="Google" id="ProtNLM"/>
    </source>
</evidence>
<evidence type="ECO:0000259" key="2">
    <source>
        <dbReference type="Pfam" id="PF00496"/>
    </source>
</evidence>
<feature type="domain" description="Solute-binding protein family 5" evidence="2">
    <location>
        <begin position="171"/>
        <end position="375"/>
    </location>
</feature>
<proteinExistence type="predicted"/>
<dbReference type="SUPFAM" id="SSF53850">
    <property type="entry name" value="Periplasmic binding protein-like II"/>
    <property type="match status" value="1"/>
</dbReference>
<comment type="caution">
    <text evidence="4">The sequence shown here is derived from an EMBL/GenBank/DDBJ whole genome shotgun (WGS) entry which is preliminary data.</text>
</comment>
<dbReference type="RefSeq" id="WP_118888706.1">
    <property type="nucleotide sequence ID" value="NZ_JBHTNL010000006.1"/>
</dbReference>
<dbReference type="PANTHER" id="PTHR30290:SF72">
    <property type="entry name" value="HTH-TYPE TRANSCRIPTIONAL REGULATOR SGRR"/>
    <property type="match status" value="1"/>
</dbReference>
<evidence type="ECO:0000259" key="3">
    <source>
        <dbReference type="Pfam" id="PF12793"/>
    </source>
</evidence>
<reference evidence="4 5" key="1">
    <citation type="journal article" date="2007" name="Int. J. Syst. Evol. Microbiol.">
        <title>Oceanobacillus profundus sp. nov., isolated from a deep-sea sediment core.</title>
        <authorList>
            <person name="Kim Y.G."/>
            <person name="Choi D.H."/>
            <person name="Hyun S."/>
            <person name="Cho B.C."/>
        </authorList>
    </citation>
    <scope>NUCLEOTIDE SEQUENCE [LARGE SCALE GENOMIC DNA]</scope>
    <source>
        <strain evidence="4 5">DSM 18246</strain>
    </source>
</reference>
<dbReference type="Proteomes" id="UP000285456">
    <property type="component" value="Unassembled WGS sequence"/>
</dbReference>
<dbReference type="GO" id="GO:1904680">
    <property type="term" value="F:peptide transmembrane transporter activity"/>
    <property type="evidence" value="ECO:0007669"/>
    <property type="project" value="TreeGrafter"/>
</dbReference>
<dbReference type="InterPro" id="IPR025370">
    <property type="entry name" value="SgrR_HTH_N"/>
</dbReference>
<dbReference type="AlphaFoldDB" id="A0A417YLJ2"/>
<dbReference type="InterPro" id="IPR000914">
    <property type="entry name" value="SBP_5_dom"/>
</dbReference>
<evidence type="ECO:0000313" key="4">
    <source>
        <dbReference type="EMBL" id="RHW34367.1"/>
    </source>
</evidence>
<dbReference type="GO" id="GO:0015833">
    <property type="term" value="P:peptide transport"/>
    <property type="evidence" value="ECO:0007669"/>
    <property type="project" value="TreeGrafter"/>
</dbReference>
<keyword evidence="1" id="KW-0238">DNA-binding</keyword>
<protein>
    <recommendedName>
        <fullName evidence="6">SgrR family transcriptional regulator</fullName>
    </recommendedName>
</protein>
<gene>
    <name evidence="4" type="ORF">D1B32_04155</name>
</gene>
<dbReference type="InterPro" id="IPR039424">
    <property type="entry name" value="SBP_5"/>
</dbReference>
<dbReference type="Pfam" id="PF12793">
    <property type="entry name" value="SgrR_N"/>
    <property type="match status" value="1"/>
</dbReference>
<dbReference type="Gene3D" id="3.40.190.10">
    <property type="entry name" value="Periplasmic binding protein-like II"/>
    <property type="match status" value="1"/>
</dbReference>
<dbReference type="PANTHER" id="PTHR30290">
    <property type="entry name" value="PERIPLASMIC BINDING COMPONENT OF ABC TRANSPORTER"/>
    <property type="match status" value="1"/>
</dbReference>
<evidence type="ECO:0000256" key="1">
    <source>
        <dbReference type="ARBA" id="ARBA00023125"/>
    </source>
</evidence>
<sequence length="573" mass="67515">MKYIEHMKVLTRYFNKKEEVETTIARLAEILSCSERHVKTIVNFLHQAGYVEWRIQRGRGKKPKLMLNYTHEEVHLKEAKQSVKMEKYQAAFFIVSQLEKEAQYTFQEWFRGYLGMTHKNIEDNDLDILRYPFYETKLSMDPLLIISRHDAHMVQQVFERLVEFNRHTGQLVPKIARHFESRDGKRWVFYLHKGVLFHHGRELTSEDVSATLERFLKEDNIKGNEIRMECVTRYSIVFQLKHADYIFPRYLSSLKASIIPIEVFKKDEEGFQNLPVGSGPFQLIRNDNEMIRLDVFQQYYGLRPWLDRVEVINTPALFQDDQSHPFRLTAPDTAWKEVRSIEEGADYITFNCRKSGPLQDSEFRRRICQIIDPEQFCLEGEMVAHSFLTQKSRELDLPVRSNAKQKLAGNVELKIAAQQIREGVNHEREAMILKQQLEQAGIEAEVEIVNAIQFKDPQVIEKYDLFVSGIALSDDRLLSVLTSIHSNQLSIFPCLDEDMKVFINKQVSKMKTFQDETARWNSYFEIEDYLKAQHAIIFLNHRIHTIYESESSQYANIELDSHGRVDYRAVWKK</sequence>
<keyword evidence="5" id="KW-1185">Reference proteome</keyword>
<dbReference type="GO" id="GO:0003677">
    <property type="term" value="F:DNA binding"/>
    <property type="evidence" value="ECO:0007669"/>
    <property type="project" value="UniProtKB-KW"/>
</dbReference>
<dbReference type="Gene3D" id="3.10.105.10">
    <property type="entry name" value="Dipeptide-binding Protein, Domain 3"/>
    <property type="match status" value="1"/>
</dbReference>
<feature type="domain" description="Transcriptional regulator SgrR N-terminal HTH" evidence="3">
    <location>
        <begin position="10"/>
        <end position="104"/>
    </location>
</feature>
<dbReference type="OrthoDB" id="5894719at2"/>
<dbReference type="EMBL" id="QWEH01000002">
    <property type="protein sequence ID" value="RHW34367.1"/>
    <property type="molecule type" value="Genomic_DNA"/>
</dbReference>
<accession>A0A417YLJ2</accession>
<dbReference type="Pfam" id="PF00496">
    <property type="entry name" value="SBP_bac_5"/>
    <property type="match status" value="1"/>
</dbReference>